<name>A0A132MMN6_9ACTN</name>
<keyword evidence="4" id="KW-1185">Reference proteome</keyword>
<organism evidence="2 4">
    <name type="scientific">Carbonactinospora thermoautotrophica</name>
    <dbReference type="NCBI Taxonomy" id="1469144"/>
    <lineage>
        <taxon>Bacteria</taxon>
        <taxon>Bacillati</taxon>
        <taxon>Actinomycetota</taxon>
        <taxon>Actinomycetes</taxon>
        <taxon>Kitasatosporales</taxon>
        <taxon>Carbonactinosporaceae</taxon>
        <taxon>Carbonactinospora</taxon>
    </lineage>
</organism>
<evidence type="ECO:0000313" key="3">
    <source>
        <dbReference type="EMBL" id="KWX05076.1"/>
    </source>
</evidence>
<reference evidence="4" key="2">
    <citation type="submission" date="2015-04" db="EMBL/GenBank/DDBJ databases">
        <title>Physiological reanalysis, assessment of diazotrophy, and genome sequences of multiple isolates of Streptomyces thermoautotrophicus.</title>
        <authorList>
            <person name="MacKellar D.C."/>
            <person name="Lieber L."/>
            <person name="Norman J."/>
            <person name="Bolger A."/>
            <person name="Tobin C."/>
            <person name="Murray J.W."/>
            <person name="Chang R."/>
            <person name="Ford T."/>
            <person name="Nguyen P.Q."/>
            <person name="Woodward J."/>
            <person name="Permingeat H."/>
            <person name="Joshi N.S."/>
            <person name="Silver P.A."/>
            <person name="Usadel B."/>
            <person name="Rutherford A.W."/>
            <person name="Friesen M."/>
            <person name="Prell J."/>
        </authorList>
    </citation>
    <scope>NUCLEOTIDE SEQUENCE [LARGE SCALE GENOMIC DNA]</scope>
    <source>
        <strain evidence="4">H1</strain>
    </source>
</reference>
<reference evidence="3 5" key="1">
    <citation type="submission" date="2015-02" db="EMBL/GenBank/DDBJ databases">
        <title>Physiological reanalysis, assessment of diazotrophy, and genome sequences of multiple isolates of Streptomyces thermoautotrophicus.</title>
        <authorList>
            <person name="MacKellar D.C."/>
            <person name="Lieber L."/>
            <person name="Norman J."/>
            <person name="Bolger A."/>
            <person name="Tobin C."/>
            <person name="Murray J.W."/>
            <person name="Prell J."/>
        </authorList>
    </citation>
    <scope>NUCLEOTIDE SEQUENCE [LARGE SCALE GENOMIC DNA]</scope>
    <source>
        <strain evidence="3 5">UBT1</strain>
    </source>
</reference>
<evidence type="ECO:0000313" key="2">
    <source>
        <dbReference type="EMBL" id="KWW99118.1"/>
    </source>
</evidence>
<reference evidence="2" key="3">
    <citation type="submission" date="2015-04" db="EMBL/GenBank/DDBJ databases">
        <title>Physiological reanalysis, assessment of diazotrophy, and genome sequences of multiple isolates of Streptomyces thermoautotrophicus.</title>
        <authorList>
            <person name="MacKellar D.C."/>
            <person name="Lieber L."/>
            <person name="Norman J."/>
            <person name="Bolger A."/>
            <person name="Tobin C."/>
            <person name="Murray J.W."/>
            <person name="Woodward J."/>
            <person name="Friesen M."/>
            <person name="Prell J."/>
        </authorList>
    </citation>
    <scope>NUCLEOTIDE SEQUENCE [LARGE SCALE GENOMIC DNA]</scope>
    <source>
        <strain evidence="2">H1</strain>
    </source>
</reference>
<dbReference type="EMBL" id="LAXD01000001">
    <property type="protein sequence ID" value="KWW99118.1"/>
    <property type="molecule type" value="Genomic_DNA"/>
</dbReference>
<comment type="caution">
    <text evidence="2">The sequence shown here is derived from an EMBL/GenBank/DDBJ whole genome shotgun (WGS) entry which is preliminary data.</text>
</comment>
<accession>A0A132MMN6</accession>
<dbReference type="Pfam" id="PF04977">
    <property type="entry name" value="DivIC"/>
    <property type="match status" value="1"/>
</dbReference>
<dbReference type="AlphaFoldDB" id="A0A132MMN6"/>
<feature type="region of interest" description="Disordered" evidence="1">
    <location>
        <begin position="111"/>
        <end position="133"/>
    </location>
</feature>
<proteinExistence type="predicted"/>
<sequence length="133" mass="14844">MLLLVCCALSLAMAYPAREYFAQRAEIERLRQETAAQLQRVRQLEAEKRRWEDPAYVRAQARERLHYVMPGETPYIAVGPNLRGPAEAPGAGPADGARTTTWYQRLWQSVQDAANPSTPTGAVPLAPDGRPNR</sequence>
<dbReference type="Proteomes" id="UP000070188">
    <property type="component" value="Unassembled WGS sequence"/>
</dbReference>
<gene>
    <name evidence="2" type="ORF">LI90_751</name>
    <name evidence="3" type="ORF">TH66_04895</name>
</gene>
<evidence type="ECO:0000313" key="5">
    <source>
        <dbReference type="Proteomes" id="UP000070659"/>
    </source>
</evidence>
<dbReference type="EMBL" id="JYIJ01000013">
    <property type="protein sequence ID" value="KWX05076.1"/>
    <property type="molecule type" value="Genomic_DNA"/>
</dbReference>
<protein>
    <submittedName>
        <fullName evidence="2">Putative membrane protein</fullName>
    </submittedName>
</protein>
<evidence type="ECO:0000256" key="1">
    <source>
        <dbReference type="SAM" id="MobiDB-lite"/>
    </source>
</evidence>
<dbReference type="PATRIC" id="fig|1469144.10.peg.862"/>
<evidence type="ECO:0000313" key="4">
    <source>
        <dbReference type="Proteomes" id="UP000070188"/>
    </source>
</evidence>
<dbReference type="STRING" id="1469144.LI90_751"/>
<dbReference type="InterPro" id="IPR007060">
    <property type="entry name" value="FtsL/DivIC"/>
</dbReference>
<feature type="compositionally biased region" description="Polar residues" evidence="1">
    <location>
        <begin position="111"/>
        <end position="120"/>
    </location>
</feature>
<dbReference type="Proteomes" id="UP000070659">
    <property type="component" value="Unassembled WGS sequence"/>
</dbReference>